<comment type="caution">
    <text evidence="4">The sequence shown here is derived from an EMBL/GenBank/DDBJ whole genome shotgun (WGS) entry which is preliminary data.</text>
</comment>
<evidence type="ECO:0000313" key="5">
    <source>
        <dbReference type="Proteomes" id="UP001156441"/>
    </source>
</evidence>
<reference evidence="4 5" key="1">
    <citation type="submission" date="2021-02" db="EMBL/GenBank/DDBJ databases">
        <title>Actinophytocola xerophila sp. nov., isolated from soil of cotton cropping field.</title>
        <authorList>
            <person name="Huang R."/>
            <person name="Chen X."/>
            <person name="Ge X."/>
            <person name="Liu W."/>
        </authorList>
    </citation>
    <scope>NUCLEOTIDE SEQUENCE [LARGE SCALE GENOMIC DNA]</scope>
    <source>
        <strain evidence="4 5">S1-96</strain>
    </source>
</reference>
<dbReference type="InterPro" id="IPR003658">
    <property type="entry name" value="Anti-sigma_ant"/>
</dbReference>
<accession>A0ABT2J8R7</accession>
<keyword evidence="5" id="KW-1185">Reference proteome</keyword>
<dbReference type="NCBIfam" id="TIGR00377">
    <property type="entry name" value="ant_ant_sig"/>
    <property type="match status" value="1"/>
</dbReference>
<dbReference type="SUPFAM" id="SSF52091">
    <property type="entry name" value="SpoIIaa-like"/>
    <property type="match status" value="1"/>
</dbReference>
<dbReference type="EMBL" id="JAFFZE010000012">
    <property type="protein sequence ID" value="MCT2584256.1"/>
    <property type="molecule type" value="Genomic_DNA"/>
</dbReference>
<dbReference type="PANTHER" id="PTHR33495">
    <property type="entry name" value="ANTI-SIGMA FACTOR ANTAGONIST TM_1081-RELATED-RELATED"/>
    <property type="match status" value="1"/>
</dbReference>
<evidence type="ECO:0000259" key="3">
    <source>
        <dbReference type="PROSITE" id="PS50801"/>
    </source>
</evidence>
<dbReference type="Gene3D" id="3.30.750.24">
    <property type="entry name" value="STAS domain"/>
    <property type="match status" value="1"/>
</dbReference>
<organism evidence="4 5">
    <name type="scientific">Actinophytocola gossypii</name>
    <dbReference type="NCBI Taxonomy" id="2812003"/>
    <lineage>
        <taxon>Bacteria</taxon>
        <taxon>Bacillati</taxon>
        <taxon>Actinomycetota</taxon>
        <taxon>Actinomycetes</taxon>
        <taxon>Pseudonocardiales</taxon>
        <taxon>Pseudonocardiaceae</taxon>
    </lineage>
</organism>
<dbReference type="InterPro" id="IPR002645">
    <property type="entry name" value="STAS_dom"/>
</dbReference>
<dbReference type="PANTHER" id="PTHR33495:SF2">
    <property type="entry name" value="ANTI-SIGMA FACTOR ANTAGONIST TM_1081-RELATED"/>
    <property type="match status" value="1"/>
</dbReference>
<dbReference type="Pfam" id="PF01740">
    <property type="entry name" value="STAS"/>
    <property type="match status" value="1"/>
</dbReference>
<dbReference type="CDD" id="cd07043">
    <property type="entry name" value="STAS_anti-anti-sigma_factors"/>
    <property type="match status" value="1"/>
</dbReference>
<dbReference type="InterPro" id="IPR036513">
    <property type="entry name" value="STAS_dom_sf"/>
</dbReference>
<name>A0ABT2J8R7_9PSEU</name>
<evidence type="ECO:0000256" key="1">
    <source>
        <dbReference type="ARBA" id="ARBA00009013"/>
    </source>
</evidence>
<feature type="domain" description="STAS" evidence="3">
    <location>
        <begin position="39"/>
        <end position="140"/>
    </location>
</feature>
<protein>
    <recommendedName>
        <fullName evidence="2">Anti-sigma factor antagonist</fullName>
    </recommendedName>
</protein>
<evidence type="ECO:0000313" key="4">
    <source>
        <dbReference type="EMBL" id="MCT2584256.1"/>
    </source>
</evidence>
<sequence>MAEPFPLVRHEVRSRTRRRQRLTSPDTRLHLRTSTVDSGVVLISVDGEVDLANRHALAEALASAAADPELRLVVCDLTRVGFLACSGVSVLVEAGADVHARGALLRVVATETAVLRVLDATEQREPLGLRPNLTAALSGFVAPPERPDTAPTLAHLRTALDAAVAQANDLAELCGRLAERVAAVDAGRLVDDRGEHWKPADALADMVEDLRVLQNHLVTGALLAAPAVEDLGHLRDAEPPS</sequence>
<evidence type="ECO:0000256" key="2">
    <source>
        <dbReference type="RuleBase" id="RU003749"/>
    </source>
</evidence>
<proteinExistence type="inferred from homology"/>
<gene>
    <name evidence="4" type="ORF">JT362_14115</name>
</gene>
<dbReference type="RefSeq" id="WP_260191662.1">
    <property type="nucleotide sequence ID" value="NZ_JAFFZE010000012.1"/>
</dbReference>
<comment type="similarity">
    <text evidence="1 2">Belongs to the anti-sigma-factor antagonist family.</text>
</comment>
<dbReference type="Proteomes" id="UP001156441">
    <property type="component" value="Unassembled WGS sequence"/>
</dbReference>
<dbReference type="PROSITE" id="PS50801">
    <property type="entry name" value="STAS"/>
    <property type="match status" value="1"/>
</dbReference>